<dbReference type="PANTHER" id="PTHR33841">
    <property type="entry name" value="DNA METHYLTRANSFERASE YEEA-RELATED"/>
    <property type="match status" value="1"/>
</dbReference>
<dbReference type="Pfam" id="PF17728">
    <property type="entry name" value="BsuBI_PstI_RE_N"/>
    <property type="match status" value="1"/>
</dbReference>
<dbReference type="InterPro" id="IPR029063">
    <property type="entry name" value="SAM-dependent_MTases_sf"/>
</dbReference>
<dbReference type="InterPro" id="IPR011639">
    <property type="entry name" value="MethylTrfase_TaqI-like_dom"/>
</dbReference>
<keyword evidence="10" id="KW-0255">Endonuclease</keyword>
<dbReference type="InterPro" id="IPR041454">
    <property type="entry name" value="BsuBI/PstI_N"/>
</dbReference>
<dbReference type="Pfam" id="PF07669">
    <property type="entry name" value="Eco57I"/>
    <property type="match status" value="1"/>
</dbReference>
<dbReference type="RefSeq" id="WP_353930697.1">
    <property type="nucleotide sequence ID" value="NZ_CP150886.1"/>
</dbReference>
<feature type="domain" description="BsuBI/PstI restriction endonuclease HTH" evidence="9">
    <location>
        <begin position="524"/>
        <end position="661"/>
    </location>
</feature>
<protein>
    <recommendedName>
        <fullName evidence="2">site-specific DNA-methyltransferase (adenine-specific)</fullName>
        <ecNumber evidence="2">2.1.1.72</ecNumber>
    </recommendedName>
</protein>
<dbReference type="Gene3D" id="3.40.50.150">
    <property type="entry name" value="Vaccinia Virus protein VP39"/>
    <property type="match status" value="1"/>
</dbReference>
<dbReference type="GO" id="GO:0004519">
    <property type="term" value="F:endonuclease activity"/>
    <property type="evidence" value="ECO:0007669"/>
    <property type="project" value="UniProtKB-KW"/>
</dbReference>
<dbReference type="InterPro" id="IPR041963">
    <property type="entry name" value="BsuBI/PstI_C_sf"/>
</dbReference>
<evidence type="ECO:0000313" key="10">
    <source>
        <dbReference type="EMBL" id="WZB87785.1"/>
    </source>
</evidence>
<dbReference type="InterPro" id="IPR041962">
    <property type="entry name" value="BsuBI/PstI_N_sf"/>
</dbReference>
<dbReference type="Gene3D" id="1.10.10.1820">
    <property type="entry name" value="BsuBI/PstI restriction endonuclease-like"/>
    <property type="match status" value="1"/>
</dbReference>
<keyword evidence="11" id="KW-1185">Reference proteome</keyword>
<accession>A0ABZ2USH6</accession>
<keyword evidence="10" id="KW-0540">Nuclease</keyword>
<evidence type="ECO:0000259" key="7">
    <source>
        <dbReference type="Pfam" id="PF06616"/>
    </source>
</evidence>
<dbReference type="PRINTS" id="PR00507">
    <property type="entry name" value="N12N6MTFRASE"/>
</dbReference>
<comment type="catalytic activity">
    <reaction evidence="6">
        <text>a 2'-deoxyadenosine in DNA + S-adenosyl-L-methionine = an N(6)-methyl-2'-deoxyadenosine in DNA + S-adenosyl-L-homocysteine + H(+)</text>
        <dbReference type="Rhea" id="RHEA:15197"/>
        <dbReference type="Rhea" id="RHEA-COMP:12418"/>
        <dbReference type="Rhea" id="RHEA-COMP:12419"/>
        <dbReference type="ChEBI" id="CHEBI:15378"/>
        <dbReference type="ChEBI" id="CHEBI:57856"/>
        <dbReference type="ChEBI" id="CHEBI:59789"/>
        <dbReference type="ChEBI" id="CHEBI:90615"/>
        <dbReference type="ChEBI" id="CHEBI:90616"/>
        <dbReference type="EC" id="2.1.1.72"/>
    </reaction>
</comment>
<evidence type="ECO:0000256" key="2">
    <source>
        <dbReference type="ARBA" id="ARBA00011900"/>
    </source>
</evidence>
<sequence>MFNFVVSIHEMINYITQSTDINGINLSSKLNPKHRSELGQFLTPAKIARFMAGQFNNLSGHIRLLDPGAGVGSLTAAFVEQLLLNSHQIESCLLTAYEIESTFLSSLEKCLIECCQALQNKGITADYCLRNESFVNSIKANNLPLFTHYSQSFTHAILNPPYKKINNQSIEKKHLLKQGIETVNLYSAFVWLTMLQLVENGEIVAITPRSFCNGAYYRPFRQAFLQKMALQKIHVFDSRYLVFAEDNIIQENLIYHAIKKENKDKIITISINSETELDQISEMRIVPYHQIIENNDSENFIHIITNSLADALKVQMDKFSSTLEELGLEISTGPVVDFRLKSALRNSLDDQTVPLIYPESIKFGKVVFPPQKPKKSIAIIQNQETQKWLIPQGCYVLIKRFSAKEEKRRVIAAVSYPLDYQTLGIENHINYYHAKGKGININLAKGLTAFLNSTFFDQYFRLFSGNTQVNATDLRKIKYPCKDDLINLGIQINESRFNQDKLDHLVHQNLSIMSETINAIQASKRIQEALIILKEISAPKEQQNERSALCLLALTDIRPETSWNQATTPRRRITEMMDWFRDFYGKQYAPNTRETVRRQTMHQFIQMGLVVENPDQPKRPINSPKWCYQLQATALLLIKSYNSELWEESLENYNISVKNLLQNRNRNIAQIPVTLPDGKAIYLSSGGQNNLIKDILENFCPRFTPGGLVLYVGDAGDKFIINETQKFREVGIELDPHGKMPDIVVYYQQKDWLILIEAVTSHGLVNLKRHNELKQLLQSSSKGLVFITAFPTRKEMSKYLGEIAWETEVWVADQPDHLIHFNGERFLGPYS</sequence>
<evidence type="ECO:0000256" key="5">
    <source>
        <dbReference type="ARBA" id="ARBA00022691"/>
    </source>
</evidence>
<evidence type="ECO:0000259" key="9">
    <source>
        <dbReference type="Pfam" id="PF17728"/>
    </source>
</evidence>
<evidence type="ECO:0000256" key="3">
    <source>
        <dbReference type="ARBA" id="ARBA00022603"/>
    </source>
</evidence>
<gene>
    <name evidence="10" type="ORF">WJM97_20895</name>
</gene>
<keyword evidence="3" id="KW-0489">Methyltransferase</keyword>
<evidence type="ECO:0000259" key="8">
    <source>
        <dbReference type="Pfam" id="PF07669"/>
    </source>
</evidence>
<dbReference type="EC" id="2.1.1.72" evidence="2"/>
<organism evidence="10 11">
    <name type="scientific">Okeanomitos corallinicola TIOX110</name>
    <dbReference type="NCBI Taxonomy" id="3133117"/>
    <lineage>
        <taxon>Bacteria</taxon>
        <taxon>Bacillati</taxon>
        <taxon>Cyanobacteriota</taxon>
        <taxon>Cyanophyceae</taxon>
        <taxon>Nostocales</taxon>
        <taxon>Aphanizomenonaceae</taxon>
        <taxon>Okeanomitos</taxon>
    </lineage>
</organism>
<dbReference type="InterPro" id="IPR050953">
    <property type="entry name" value="N4_N6_ade-DNA_methylase"/>
</dbReference>
<dbReference type="PANTHER" id="PTHR33841:SF5">
    <property type="entry name" value="DNA METHYLASE (MODIFICATION METHYLASE) (METHYLTRANSFERASE)-RELATED"/>
    <property type="match status" value="1"/>
</dbReference>
<dbReference type="Gene3D" id="3.40.1350.80">
    <property type="match status" value="1"/>
</dbReference>
<comment type="similarity">
    <text evidence="1">Belongs to the N(4)/N(6)-methyltransferase family.</text>
</comment>
<feature type="domain" description="BsuBI/PstI restriction endonuclease" evidence="7">
    <location>
        <begin position="671"/>
        <end position="824"/>
    </location>
</feature>
<dbReference type="SUPFAM" id="SSF53335">
    <property type="entry name" value="S-adenosyl-L-methionine-dependent methyltransferases"/>
    <property type="match status" value="1"/>
</dbReference>
<feature type="domain" description="Type II methyltransferase M.TaqI-like" evidence="8">
    <location>
        <begin position="141"/>
        <end position="243"/>
    </location>
</feature>
<keyword evidence="5" id="KW-0949">S-adenosyl-L-methionine</keyword>
<evidence type="ECO:0000313" key="11">
    <source>
        <dbReference type="Proteomes" id="UP001483337"/>
    </source>
</evidence>
<dbReference type="Proteomes" id="UP001483337">
    <property type="component" value="Chromosome"/>
</dbReference>
<reference evidence="10 11" key="1">
    <citation type="submission" date="2024-04" db="EMBL/GenBank/DDBJ databases">
        <title>Okeanomitos corallinicola gen. &amp; sp. nov. (Nostocales, Cyanobacteria), a new toxic marine heterocyst-forming cyanobacterium from a coral reef.</title>
        <authorList>
            <person name="Li H."/>
            <person name="Li R."/>
            <person name="Kang J."/>
            <person name="Hii K.S."/>
            <person name="Mohamed H.F."/>
            <person name="Xu X."/>
            <person name="Luo Z."/>
        </authorList>
    </citation>
    <scope>NUCLEOTIDE SEQUENCE [LARGE SCALE GENOMIC DNA]</scope>
    <source>
        <strain evidence="10 11">TIOX110</strain>
    </source>
</reference>
<dbReference type="InterPro" id="IPR009528">
    <property type="entry name" value="Restrct_endonuc_II_BsuBI_C"/>
</dbReference>
<evidence type="ECO:0000256" key="6">
    <source>
        <dbReference type="ARBA" id="ARBA00047942"/>
    </source>
</evidence>
<proteinExistence type="inferred from homology"/>
<name>A0ABZ2USH6_9CYAN</name>
<dbReference type="Pfam" id="PF06616">
    <property type="entry name" value="BsuBI_PstI_RE"/>
    <property type="match status" value="1"/>
</dbReference>
<keyword evidence="4" id="KW-0808">Transferase</keyword>
<evidence type="ECO:0000256" key="1">
    <source>
        <dbReference type="ARBA" id="ARBA00006594"/>
    </source>
</evidence>
<evidence type="ECO:0000256" key="4">
    <source>
        <dbReference type="ARBA" id="ARBA00022679"/>
    </source>
</evidence>
<dbReference type="EMBL" id="CP150886">
    <property type="protein sequence ID" value="WZB87785.1"/>
    <property type="molecule type" value="Genomic_DNA"/>
</dbReference>
<keyword evidence="10" id="KW-0378">Hydrolase</keyword>